<reference evidence="1 2" key="1">
    <citation type="submission" date="2020-10" db="EMBL/GenBank/DDBJ databases">
        <title>Connecting structure to function with the recovery of over 1000 high-quality activated sludge metagenome-assembled genomes encoding full-length rRNA genes using long-read sequencing.</title>
        <authorList>
            <person name="Singleton C.M."/>
            <person name="Petriglieri F."/>
            <person name="Kristensen J.M."/>
            <person name="Kirkegaard R.H."/>
            <person name="Michaelsen T.Y."/>
            <person name="Andersen M.H."/>
            <person name="Karst S.M."/>
            <person name="Dueholm M.S."/>
            <person name="Nielsen P.H."/>
            <person name="Albertsen M."/>
        </authorList>
    </citation>
    <scope>NUCLEOTIDE SEQUENCE [LARGE SCALE GENOMIC DNA]</scope>
    <source>
        <strain evidence="1">Fred_18-Q3-R57-64_BAT3C.720</strain>
    </source>
</reference>
<gene>
    <name evidence="1" type="ORF">IPK02_17935</name>
</gene>
<protein>
    <submittedName>
        <fullName evidence="1">Uncharacterized protein</fullName>
    </submittedName>
</protein>
<dbReference type="AlphaFoldDB" id="A0A935W4Z7"/>
<organism evidence="1 2">
    <name type="scientific">Candidatus Accumulibacter affinis</name>
    <dbReference type="NCBI Taxonomy" id="2954384"/>
    <lineage>
        <taxon>Bacteria</taxon>
        <taxon>Pseudomonadati</taxon>
        <taxon>Pseudomonadota</taxon>
        <taxon>Betaproteobacteria</taxon>
        <taxon>Candidatus Accumulibacter</taxon>
    </lineage>
</organism>
<sequence length="58" mass="6862">MTSRDPTFLNRLQAMFNLIIGPTDAHPLPDAFREPTPWERNAEILQRPAVWRRMCQVR</sequence>
<dbReference type="Proteomes" id="UP000706151">
    <property type="component" value="Unassembled WGS sequence"/>
</dbReference>
<evidence type="ECO:0000313" key="1">
    <source>
        <dbReference type="EMBL" id="MBK7955677.1"/>
    </source>
</evidence>
<comment type="caution">
    <text evidence="1">The sequence shown here is derived from an EMBL/GenBank/DDBJ whole genome shotgun (WGS) entry which is preliminary data.</text>
</comment>
<evidence type="ECO:0000313" key="2">
    <source>
        <dbReference type="Proteomes" id="UP000706151"/>
    </source>
</evidence>
<dbReference type="EMBL" id="JADJOT010000011">
    <property type="protein sequence ID" value="MBK7955677.1"/>
    <property type="molecule type" value="Genomic_DNA"/>
</dbReference>
<accession>A0A935W4Z7</accession>
<name>A0A935W4Z7_9PROT</name>
<proteinExistence type="predicted"/>